<dbReference type="VEuPathDB" id="FungiDB:MFRU_008g03680"/>
<feature type="compositionally biased region" description="Low complexity" evidence="1">
    <location>
        <begin position="175"/>
        <end position="184"/>
    </location>
</feature>
<feature type="region of interest" description="Disordered" evidence="1">
    <location>
        <begin position="26"/>
        <end position="67"/>
    </location>
</feature>
<dbReference type="EMBL" id="VICG01000014">
    <property type="protein sequence ID" value="KAA8564792.1"/>
    <property type="molecule type" value="Genomic_DNA"/>
</dbReference>
<keyword evidence="3" id="KW-1185">Reference proteome</keyword>
<reference evidence="2 3" key="1">
    <citation type="submission" date="2019-06" db="EMBL/GenBank/DDBJ databases">
        <title>Genome Sequence of the Brown Rot Fungal Pathogen Monilinia fructicola.</title>
        <authorList>
            <person name="De Miccolis Angelini R.M."/>
            <person name="Landi L."/>
            <person name="Abate D."/>
            <person name="Pollastro S."/>
            <person name="Romanazzi G."/>
            <person name="Faretra F."/>
        </authorList>
    </citation>
    <scope>NUCLEOTIDE SEQUENCE [LARGE SCALE GENOMIC DNA]</scope>
    <source>
        <strain evidence="2 3">Mfrc123</strain>
    </source>
</reference>
<organism evidence="2 3">
    <name type="scientific">Monilinia fructicola</name>
    <name type="common">Brown rot fungus</name>
    <name type="synonym">Ciboria fructicola</name>
    <dbReference type="NCBI Taxonomy" id="38448"/>
    <lineage>
        <taxon>Eukaryota</taxon>
        <taxon>Fungi</taxon>
        <taxon>Dikarya</taxon>
        <taxon>Ascomycota</taxon>
        <taxon>Pezizomycotina</taxon>
        <taxon>Leotiomycetes</taxon>
        <taxon>Helotiales</taxon>
        <taxon>Sclerotiniaceae</taxon>
        <taxon>Monilinia</taxon>
    </lineage>
</organism>
<proteinExistence type="predicted"/>
<comment type="caution">
    <text evidence="2">The sequence shown here is derived from an EMBL/GenBank/DDBJ whole genome shotgun (WGS) entry which is preliminary data.</text>
</comment>
<protein>
    <submittedName>
        <fullName evidence="2">Uncharacterized protein</fullName>
    </submittedName>
</protein>
<feature type="compositionally biased region" description="Basic residues" evidence="1">
    <location>
        <begin position="185"/>
        <end position="200"/>
    </location>
</feature>
<dbReference type="Proteomes" id="UP000322873">
    <property type="component" value="Unassembled WGS sequence"/>
</dbReference>
<evidence type="ECO:0000313" key="3">
    <source>
        <dbReference type="Proteomes" id="UP000322873"/>
    </source>
</evidence>
<feature type="compositionally biased region" description="Polar residues" evidence="1">
    <location>
        <begin position="31"/>
        <end position="46"/>
    </location>
</feature>
<dbReference type="AlphaFoldDB" id="A0A5M9JAA3"/>
<feature type="compositionally biased region" description="Low complexity" evidence="1">
    <location>
        <begin position="153"/>
        <end position="163"/>
    </location>
</feature>
<evidence type="ECO:0000313" key="2">
    <source>
        <dbReference type="EMBL" id="KAA8564792.1"/>
    </source>
</evidence>
<name>A0A5M9JAA3_MONFR</name>
<sequence>MRRPCLFTRTSSSHARYNPIYEETKAKKAEVNQNPRWSFPTFSTPQAPKHETTTPQAQQSGVPPPRTSGTFFATNHNTYTPTSSTDNIYDAAENREKAKTRNHRKRFSFLSFSFFGVNGDGSRGEDLDVDDDYDYDYVYDYRSNPFNDEPNGNRNSNSSNRSNPFLDPITPEFHSSSSNTTNTNKKNKNKNKNKKPKKSKSTKDTTTATTAPNPPNEKPTPQTKKESAKAAKAKAKEQERTRKRNSGLGWAKSISFGGERFGGTILADASGVRMPIFRCKGPCGLGCGF</sequence>
<accession>A0A5M9JAA3</accession>
<evidence type="ECO:0000256" key="1">
    <source>
        <dbReference type="SAM" id="MobiDB-lite"/>
    </source>
</evidence>
<gene>
    <name evidence="2" type="ORF">EYC84_010563</name>
</gene>
<feature type="compositionally biased region" description="Basic and acidic residues" evidence="1">
    <location>
        <begin position="223"/>
        <end position="240"/>
    </location>
</feature>
<feature type="region of interest" description="Disordered" evidence="1">
    <location>
        <begin position="140"/>
        <end position="246"/>
    </location>
</feature>
<feature type="compositionally biased region" description="Polar residues" evidence="1">
    <location>
        <begin position="53"/>
        <end position="67"/>
    </location>
</feature>